<gene>
    <name evidence="8" type="ORF">EGYM00163_LOCUS39846</name>
</gene>
<protein>
    <submittedName>
        <fullName evidence="8">Uncharacterized protein</fullName>
    </submittedName>
</protein>
<dbReference type="InterPro" id="IPR016024">
    <property type="entry name" value="ARM-type_fold"/>
</dbReference>
<dbReference type="GO" id="GO:0005049">
    <property type="term" value="F:nuclear export signal receptor activity"/>
    <property type="evidence" value="ECO:0007669"/>
    <property type="project" value="InterPro"/>
</dbReference>
<keyword evidence="5" id="KW-0963">Cytoplasm</keyword>
<accession>A0A7S4G8N0</accession>
<evidence type="ECO:0000256" key="7">
    <source>
        <dbReference type="ARBA" id="ARBA00023242"/>
    </source>
</evidence>
<evidence type="ECO:0000256" key="3">
    <source>
        <dbReference type="ARBA" id="ARBA00009466"/>
    </source>
</evidence>
<evidence type="ECO:0000256" key="5">
    <source>
        <dbReference type="ARBA" id="ARBA00022490"/>
    </source>
</evidence>
<dbReference type="AlphaFoldDB" id="A0A7S4G8N0"/>
<keyword evidence="6" id="KW-0653">Protein transport</keyword>
<dbReference type="PANTHER" id="PTHR21452:SF4">
    <property type="entry name" value="EXPORTIN-6"/>
    <property type="match status" value="1"/>
</dbReference>
<dbReference type="GO" id="GO:0006611">
    <property type="term" value="P:protein export from nucleus"/>
    <property type="evidence" value="ECO:0007669"/>
    <property type="project" value="InterPro"/>
</dbReference>
<evidence type="ECO:0000256" key="2">
    <source>
        <dbReference type="ARBA" id="ARBA00004496"/>
    </source>
</evidence>
<dbReference type="SUPFAM" id="SSF48371">
    <property type="entry name" value="ARM repeat"/>
    <property type="match status" value="1"/>
</dbReference>
<dbReference type="PANTHER" id="PTHR21452">
    <property type="entry name" value="EXPORTIN-6"/>
    <property type="match status" value="1"/>
</dbReference>
<evidence type="ECO:0000256" key="4">
    <source>
        <dbReference type="ARBA" id="ARBA00022448"/>
    </source>
</evidence>
<dbReference type="GO" id="GO:0005634">
    <property type="term" value="C:nucleus"/>
    <property type="evidence" value="ECO:0007669"/>
    <property type="project" value="UniProtKB-SubCell"/>
</dbReference>
<sequence length="385" mass="44352">MLQGFLDDLRRPMEQFLASLQGIGIETKPMDPSQLPSPKAIQALVSRYSDTNVIDMLEHTLTVADGFVVTVSCSSHATRAQLHQHLQLFYPLFTTLLNHVLLCQLHSSLPTVFTFFIDLFKSLKKQIGMEFIQSIVTLLLSYTTNPLFDLSAQSSERLLHLLEVLVSDGQSHAFIGHVAKIVVEQVGQHIQESTKSDVLHAFYLLVHTIIQRNWAYFWHFSQTPEPYQSTSPEAQSQWSQLIHLVLQPLQWQDLSPFNWNITFLKELEQSHGIFHRVFTPQENYALTAALLQVLIQRTHQLYVEDILDVLWHICNVNTHLFYNDYVREILHRTAVLSPEQKTTLSSTLLESLCALQNPHRVDYMSFCMHITDFTRDFKVFSSTNC</sequence>
<dbReference type="InterPro" id="IPR040016">
    <property type="entry name" value="XPO6"/>
</dbReference>
<name>A0A7S4G8N0_9EUGL</name>
<comment type="similarity">
    <text evidence="3">Belongs to the exportin family.</text>
</comment>
<keyword evidence="4" id="KW-0813">Transport</keyword>
<dbReference type="EMBL" id="HBJA01115854">
    <property type="protein sequence ID" value="CAE0828569.1"/>
    <property type="molecule type" value="Transcribed_RNA"/>
</dbReference>
<proteinExistence type="inferred from homology"/>
<evidence type="ECO:0000256" key="6">
    <source>
        <dbReference type="ARBA" id="ARBA00022927"/>
    </source>
</evidence>
<dbReference type="GO" id="GO:0005737">
    <property type="term" value="C:cytoplasm"/>
    <property type="evidence" value="ECO:0007669"/>
    <property type="project" value="UniProtKB-SubCell"/>
</dbReference>
<evidence type="ECO:0000256" key="1">
    <source>
        <dbReference type="ARBA" id="ARBA00004123"/>
    </source>
</evidence>
<keyword evidence="7" id="KW-0539">Nucleus</keyword>
<evidence type="ECO:0000313" key="8">
    <source>
        <dbReference type="EMBL" id="CAE0828569.1"/>
    </source>
</evidence>
<comment type="subcellular location">
    <subcellularLocation>
        <location evidence="2">Cytoplasm</location>
    </subcellularLocation>
    <subcellularLocation>
        <location evidence="1">Nucleus</location>
    </subcellularLocation>
</comment>
<reference evidence="8" key="1">
    <citation type="submission" date="2021-01" db="EMBL/GenBank/DDBJ databases">
        <authorList>
            <person name="Corre E."/>
            <person name="Pelletier E."/>
            <person name="Niang G."/>
            <person name="Scheremetjew M."/>
            <person name="Finn R."/>
            <person name="Kale V."/>
            <person name="Holt S."/>
            <person name="Cochrane G."/>
            <person name="Meng A."/>
            <person name="Brown T."/>
            <person name="Cohen L."/>
        </authorList>
    </citation>
    <scope>NUCLEOTIDE SEQUENCE</scope>
    <source>
        <strain evidence="8">CCMP1594</strain>
    </source>
</reference>
<organism evidence="8">
    <name type="scientific">Eutreptiella gymnastica</name>
    <dbReference type="NCBI Taxonomy" id="73025"/>
    <lineage>
        <taxon>Eukaryota</taxon>
        <taxon>Discoba</taxon>
        <taxon>Euglenozoa</taxon>
        <taxon>Euglenida</taxon>
        <taxon>Spirocuta</taxon>
        <taxon>Euglenophyceae</taxon>
        <taxon>Eutreptiales</taxon>
        <taxon>Eutreptiaceae</taxon>
        <taxon>Eutreptiella</taxon>
    </lineage>
</organism>